<sequence length="143" mass="16083">VLAARKATREFSQTTENPYDEGLMLPKSSLDGTRETVLNEDKKKALTSLTRLQLGLSQSEQLDCIGVVKRLGLKDQADQFTPFSRVAAQGWIDDVLQDEQSKLLLEQVCDRYKTLVGLNLATNVRGNEKIYSALPFDGQFLYR</sequence>
<feature type="non-terminal residue" evidence="1">
    <location>
        <position position="143"/>
    </location>
</feature>
<dbReference type="AlphaFoldDB" id="A0AAJ2H3Q2"/>
<dbReference type="EMBL" id="JAVLSF010000733">
    <property type="protein sequence ID" value="MDR9778359.1"/>
    <property type="molecule type" value="Genomic_DNA"/>
</dbReference>
<name>A0AAJ2H3Q2_9HYPH</name>
<dbReference type="Proteomes" id="UP001268610">
    <property type="component" value="Unassembled WGS sequence"/>
</dbReference>
<gene>
    <name evidence="1" type="ORF">RJJ65_38115</name>
</gene>
<reference evidence="1" key="1">
    <citation type="submission" date="2023-04" db="EMBL/GenBank/DDBJ databases">
        <title>Genomic characterization of faba bean (Vicia faba) microsymbionts in Mexican soils.</title>
        <authorList>
            <person name="Rivera Orduna F.N."/>
            <person name="Guevara-Luna J."/>
            <person name="Yan J."/>
            <person name="Arroyo-Herrera I."/>
            <person name="Li Y."/>
            <person name="Vasquez-Murrieta M.S."/>
            <person name="Wang E.T."/>
        </authorList>
    </citation>
    <scope>NUCLEOTIDE SEQUENCE</scope>
    <source>
        <strain evidence="1">CH26</strain>
    </source>
</reference>
<feature type="non-terminal residue" evidence="1">
    <location>
        <position position="1"/>
    </location>
</feature>
<organism evidence="1 2">
    <name type="scientific">Rhizobium hidalgonense</name>
    <dbReference type="NCBI Taxonomy" id="1538159"/>
    <lineage>
        <taxon>Bacteria</taxon>
        <taxon>Pseudomonadati</taxon>
        <taxon>Pseudomonadota</taxon>
        <taxon>Alphaproteobacteria</taxon>
        <taxon>Hyphomicrobiales</taxon>
        <taxon>Rhizobiaceae</taxon>
        <taxon>Rhizobium/Agrobacterium group</taxon>
        <taxon>Rhizobium</taxon>
    </lineage>
</organism>
<evidence type="ECO:0000313" key="2">
    <source>
        <dbReference type="Proteomes" id="UP001268610"/>
    </source>
</evidence>
<dbReference type="RefSeq" id="WP_310866434.1">
    <property type="nucleotide sequence ID" value="NZ_JAVLSF010000733.1"/>
</dbReference>
<proteinExistence type="predicted"/>
<evidence type="ECO:0000313" key="1">
    <source>
        <dbReference type="EMBL" id="MDR9778359.1"/>
    </source>
</evidence>
<accession>A0AAJ2H3Q2</accession>
<comment type="caution">
    <text evidence="1">The sequence shown here is derived from an EMBL/GenBank/DDBJ whole genome shotgun (WGS) entry which is preliminary data.</text>
</comment>
<protein>
    <submittedName>
        <fullName evidence="1">Uncharacterized protein</fullName>
    </submittedName>
</protein>